<dbReference type="Proteomes" id="UP000276834">
    <property type="component" value="Unassembled WGS sequence"/>
</dbReference>
<gene>
    <name evidence="2" type="ORF">DV515_00002145</name>
</gene>
<dbReference type="OrthoDB" id="19311at2759"/>
<proteinExistence type="predicted"/>
<dbReference type="AlphaFoldDB" id="A0A3L8SVZ2"/>
<feature type="region of interest" description="Disordered" evidence="1">
    <location>
        <begin position="1"/>
        <end position="46"/>
    </location>
</feature>
<evidence type="ECO:0000256" key="1">
    <source>
        <dbReference type="SAM" id="MobiDB-lite"/>
    </source>
</evidence>
<feature type="non-terminal residue" evidence="2">
    <location>
        <position position="1"/>
    </location>
</feature>
<evidence type="ECO:0000313" key="2">
    <source>
        <dbReference type="EMBL" id="RLW09873.1"/>
    </source>
</evidence>
<evidence type="ECO:0000313" key="3">
    <source>
        <dbReference type="Proteomes" id="UP000276834"/>
    </source>
</evidence>
<organism evidence="2 3">
    <name type="scientific">Chloebia gouldiae</name>
    <name type="common">Gouldian finch</name>
    <name type="synonym">Erythrura gouldiae</name>
    <dbReference type="NCBI Taxonomy" id="44316"/>
    <lineage>
        <taxon>Eukaryota</taxon>
        <taxon>Metazoa</taxon>
        <taxon>Chordata</taxon>
        <taxon>Craniata</taxon>
        <taxon>Vertebrata</taxon>
        <taxon>Euteleostomi</taxon>
        <taxon>Archelosauria</taxon>
        <taxon>Archosauria</taxon>
        <taxon>Dinosauria</taxon>
        <taxon>Saurischia</taxon>
        <taxon>Theropoda</taxon>
        <taxon>Coelurosauria</taxon>
        <taxon>Aves</taxon>
        <taxon>Neognathae</taxon>
        <taxon>Neoaves</taxon>
        <taxon>Telluraves</taxon>
        <taxon>Australaves</taxon>
        <taxon>Passeriformes</taxon>
        <taxon>Passeroidea</taxon>
        <taxon>Passeridae</taxon>
        <taxon>Chloebia</taxon>
    </lineage>
</organism>
<protein>
    <submittedName>
        <fullName evidence="2">Uncharacterized protein</fullName>
    </submittedName>
</protein>
<accession>A0A3L8SVZ2</accession>
<keyword evidence="3" id="KW-1185">Reference proteome</keyword>
<name>A0A3L8SVZ2_CHLGU</name>
<feature type="compositionally biased region" description="Basic and acidic residues" evidence="1">
    <location>
        <begin position="1"/>
        <end position="14"/>
    </location>
</feature>
<sequence>VGHEFPKSSVDKSFSRGWSRDQPGQAPMRQRSATTTGSPGTEKARSIVRQKTVDYVNGNWTTNFFSLLSHHQDEYYQYISTIAYTKES</sequence>
<comment type="caution">
    <text evidence="2">The sequence shown here is derived from an EMBL/GenBank/DDBJ whole genome shotgun (WGS) entry which is preliminary data.</text>
</comment>
<dbReference type="EMBL" id="QUSF01000004">
    <property type="protein sequence ID" value="RLW09873.1"/>
    <property type="molecule type" value="Genomic_DNA"/>
</dbReference>
<reference evidence="2 3" key="1">
    <citation type="journal article" date="2018" name="Proc. R. Soc. B">
        <title>A non-coding region near Follistatin controls head colour polymorphism in the Gouldian finch.</title>
        <authorList>
            <person name="Toomey M.B."/>
            <person name="Marques C.I."/>
            <person name="Andrade P."/>
            <person name="Araujo P.M."/>
            <person name="Sabatino S."/>
            <person name="Gazda M.A."/>
            <person name="Afonso S."/>
            <person name="Lopes R.J."/>
            <person name="Corbo J.C."/>
            <person name="Carneiro M."/>
        </authorList>
    </citation>
    <scope>NUCLEOTIDE SEQUENCE [LARGE SCALE GENOMIC DNA]</scope>
    <source>
        <strain evidence="2">Red01</strain>
        <tissue evidence="2">Muscle</tissue>
    </source>
</reference>